<dbReference type="PROSITE" id="PS51686">
    <property type="entry name" value="SAM_MT_RSMB_NOP"/>
    <property type="match status" value="1"/>
</dbReference>
<dbReference type="InterPro" id="IPR029063">
    <property type="entry name" value="SAM-dependent_MTases_sf"/>
</dbReference>
<dbReference type="PANTHER" id="PTHR22808">
    <property type="entry name" value="NCL1 YEAST -RELATED NOL1/NOP2/FMU SUN DOMAIN-CONTAINING"/>
    <property type="match status" value="1"/>
</dbReference>
<organism evidence="13 14">
    <name type="scientific">Eumeta variegata</name>
    <name type="common">Bagworm moth</name>
    <name type="synonym">Eumeta japonica</name>
    <dbReference type="NCBI Taxonomy" id="151549"/>
    <lineage>
        <taxon>Eukaryota</taxon>
        <taxon>Metazoa</taxon>
        <taxon>Ecdysozoa</taxon>
        <taxon>Arthropoda</taxon>
        <taxon>Hexapoda</taxon>
        <taxon>Insecta</taxon>
        <taxon>Pterygota</taxon>
        <taxon>Neoptera</taxon>
        <taxon>Endopterygota</taxon>
        <taxon>Lepidoptera</taxon>
        <taxon>Glossata</taxon>
        <taxon>Ditrysia</taxon>
        <taxon>Tineoidea</taxon>
        <taxon>Psychidae</taxon>
        <taxon>Oiketicinae</taxon>
        <taxon>Eumeta</taxon>
    </lineage>
</organism>
<evidence type="ECO:0000256" key="2">
    <source>
        <dbReference type="ARBA" id="ARBA00022552"/>
    </source>
</evidence>
<evidence type="ECO:0000256" key="9">
    <source>
        <dbReference type="ARBA" id="ARBA00042050"/>
    </source>
</evidence>
<feature type="binding site" evidence="11">
    <location>
        <position position="99"/>
    </location>
    <ligand>
        <name>S-adenosyl-L-methionine</name>
        <dbReference type="ChEBI" id="CHEBI:59789"/>
    </ligand>
</feature>
<comment type="caution">
    <text evidence="13">The sequence shown here is derived from an EMBL/GenBank/DDBJ whole genome shotgun (WGS) entry which is preliminary data.</text>
</comment>
<dbReference type="SUPFAM" id="SSF53335">
    <property type="entry name" value="S-adenosyl-L-methionine-dependent methyltransferases"/>
    <property type="match status" value="1"/>
</dbReference>
<keyword evidence="7" id="KW-0809">Transit peptide</keyword>
<keyword evidence="14" id="KW-1185">Reference proteome</keyword>
<dbReference type="OrthoDB" id="8020218at2759"/>
<dbReference type="Gene3D" id="3.40.50.150">
    <property type="entry name" value="Vaccinia Virus protein VP39"/>
    <property type="match status" value="1"/>
</dbReference>
<keyword evidence="5 11" id="KW-0949">S-adenosyl-L-methionine</keyword>
<comment type="caution">
    <text evidence="11">Lacks conserved residue(s) required for the propagation of feature annotation.</text>
</comment>
<dbReference type="PRINTS" id="PR02008">
    <property type="entry name" value="RCMTFAMILY"/>
</dbReference>
<keyword evidence="3 11" id="KW-0489">Methyltransferase</keyword>
<evidence type="ECO:0000256" key="8">
    <source>
        <dbReference type="ARBA" id="ARBA00023128"/>
    </source>
</evidence>
<feature type="active site" description="Nucleophile" evidence="11">
    <location>
        <position position="154"/>
    </location>
</feature>
<comment type="similarity">
    <text evidence="11">Belongs to the class I-like SAM-binding methyltransferase superfamily. RsmB/NOP family.</text>
</comment>
<dbReference type="GO" id="GO:0003723">
    <property type="term" value="F:RNA binding"/>
    <property type="evidence" value="ECO:0007669"/>
    <property type="project" value="UniProtKB-UniRule"/>
</dbReference>
<accession>A0A4C1USQ1</accession>
<reference evidence="13 14" key="1">
    <citation type="journal article" date="2019" name="Commun. Biol.">
        <title>The bagworm genome reveals a unique fibroin gene that provides high tensile strength.</title>
        <authorList>
            <person name="Kono N."/>
            <person name="Nakamura H."/>
            <person name="Ohtoshi R."/>
            <person name="Tomita M."/>
            <person name="Numata K."/>
            <person name="Arakawa K."/>
        </authorList>
    </citation>
    <scope>NUCLEOTIDE SEQUENCE [LARGE SCALE GENOMIC DNA]</scope>
</reference>
<gene>
    <name evidence="13" type="ORF">EVAR_93288_1</name>
</gene>
<keyword evidence="8" id="KW-0496">Mitochondrion</keyword>
<keyword evidence="4 11" id="KW-0808">Transferase</keyword>
<dbReference type="GO" id="GO:0008173">
    <property type="term" value="F:RNA methyltransferase activity"/>
    <property type="evidence" value="ECO:0007669"/>
    <property type="project" value="InterPro"/>
</dbReference>
<feature type="binding site" evidence="11">
    <location>
        <position position="47"/>
    </location>
    <ligand>
        <name>S-adenosyl-L-methionine</name>
        <dbReference type="ChEBI" id="CHEBI:59789"/>
    </ligand>
</feature>
<dbReference type="Pfam" id="PF01189">
    <property type="entry name" value="Methyltr_RsmB-F"/>
    <property type="match status" value="1"/>
</dbReference>
<keyword evidence="2" id="KW-0698">rRNA processing</keyword>
<feature type="binding site" evidence="11">
    <location>
        <begin position="24"/>
        <end position="30"/>
    </location>
    <ligand>
        <name>S-adenosyl-L-methionine</name>
        <dbReference type="ChEBI" id="CHEBI:59789"/>
    </ligand>
</feature>
<evidence type="ECO:0000313" key="14">
    <source>
        <dbReference type="Proteomes" id="UP000299102"/>
    </source>
</evidence>
<dbReference type="FunFam" id="3.40.50.150:FF:000055">
    <property type="entry name" value="5-methylcytosine rRNA methyltransferase NSUN4"/>
    <property type="match status" value="1"/>
</dbReference>
<comment type="catalytic activity">
    <reaction evidence="10">
        <text>a cytidine in rRNA + S-adenosyl-L-methionine = a 5-methylcytidine in rRNA + S-adenosyl-L-homocysteine + H(+)</text>
        <dbReference type="Rhea" id="RHEA:61484"/>
        <dbReference type="Rhea" id="RHEA-COMP:15836"/>
        <dbReference type="Rhea" id="RHEA-COMP:15837"/>
        <dbReference type="ChEBI" id="CHEBI:15378"/>
        <dbReference type="ChEBI" id="CHEBI:57856"/>
        <dbReference type="ChEBI" id="CHEBI:59789"/>
        <dbReference type="ChEBI" id="CHEBI:74483"/>
        <dbReference type="ChEBI" id="CHEBI:82748"/>
    </reaction>
</comment>
<dbReference type="EMBL" id="BGZK01000221">
    <property type="protein sequence ID" value="GBP29491.1"/>
    <property type="molecule type" value="Genomic_DNA"/>
</dbReference>
<dbReference type="GO" id="GO:0005762">
    <property type="term" value="C:mitochondrial large ribosomal subunit"/>
    <property type="evidence" value="ECO:0007669"/>
    <property type="project" value="TreeGrafter"/>
</dbReference>
<name>A0A4C1USQ1_EUMVA</name>
<evidence type="ECO:0000256" key="7">
    <source>
        <dbReference type="ARBA" id="ARBA00022946"/>
    </source>
</evidence>
<evidence type="ECO:0000256" key="3">
    <source>
        <dbReference type="ARBA" id="ARBA00022603"/>
    </source>
</evidence>
<dbReference type="InterPro" id="IPR049560">
    <property type="entry name" value="MeTrfase_RsmB-F_NOP2_cat"/>
</dbReference>
<evidence type="ECO:0000259" key="12">
    <source>
        <dbReference type="PROSITE" id="PS51686"/>
    </source>
</evidence>
<dbReference type="InterPro" id="IPR023267">
    <property type="entry name" value="RCMT"/>
</dbReference>
<proteinExistence type="inferred from homology"/>
<dbReference type="Proteomes" id="UP000299102">
    <property type="component" value="Unassembled WGS sequence"/>
</dbReference>
<dbReference type="PANTHER" id="PTHR22808:SF3">
    <property type="entry name" value="5-METHYLCYTOSINE RRNA METHYLTRANSFERASE NSUN4"/>
    <property type="match status" value="1"/>
</dbReference>
<evidence type="ECO:0000256" key="10">
    <source>
        <dbReference type="ARBA" id="ARBA00049302"/>
    </source>
</evidence>
<protein>
    <recommendedName>
        <fullName evidence="9">NOL1/NOP2/Sun domain family member 4</fullName>
    </recommendedName>
</protein>
<comment type="subcellular location">
    <subcellularLocation>
        <location evidence="1">Mitochondrion</location>
    </subcellularLocation>
</comment>
<evidence type="ECO:0000256" key="11">
    <source>
        <dbReference type="PROSITE-ProRule" id="PRU01023"/>
    </source>
</evidence>
<evidence type="ECO:0000256" key="6">
    <source>
        <dbReference type="ARBA" id="ARBA00022884"/>
    </source>
</evidence>
<evidence type="ECO:0000313" key="13">
    <source>
        <dbReference type="EMBL" id="GBP29491.1"/>
    </source>
</evidence>
<dbReference type="STRING" id="151549.A0A4C1USQ1"/>
<dbReference type="GO" id="GO:0031167">
    <property type="term" value="P:rRNA methylation"/>
    <property type="evidence" value="ECO:0007669"/>
    <property type="project" value="TreeGrafter"/>
</dbReference>
<sequence>MDGASILPVLALCLSPGDRVLDLCSAPGGKALVALQTFLPDIIVCNDSSLSRLNRLRRIFKDYLFDFENGNKWRERVFISHVNGVGYEDREGFDKVLVDVPCTTDRVSVTEDENNIFRPDRIKERLKIPELQSQLLVNALKLVRPGGAVVYSTCTLSPIQNDGVVHMALKQAFEMHGILATIRDMSKCFACLSSTLRLGRDAAAPRYGQLVMPHVSANFGPAYFSRLIRTNAMQLDLTQYRPRHEYGDVERREWFAPVAALGVGDRRRPRA</sequence>
<dbReference type="InterPro" id="IPR001678">
    <property type="entry name" value="MeTrfase_RsmB-F_NOP2_dom"/>
</dbReference>
<feature type="domain" description="SAM-dependent MTase RsmB/NOP-type" evidence="12">
    <location>
        <begin position="1"/>
        <end position="230"/>
    </location>
</feature>
<keyword evidence="6 11" id="KW-0694">RNA-binding</keyword>
<evidence type="ECO:0000256" key="1">
    <source>
        <dbReference type="ARBA" id="ARBA00004173"/>
    </source>
</evidence>
<evidence type="ECO:0000256" key="4">
    <source>
        <dbReference type="ARBA" id="ARBA00022679"/>
    </source>
</evidence>
<evidence type="ECO:0000256" key="5">
    <source>
        <dbReference type="ARBA" id="ARBA00022691"/>
    </source>
</evidence>
<dbReference type="AlphaFoldDB" id="A0A4C1USQ1"/>